<dbReference type="InterPro" id="IPR002491">
    <property type="entry name" value="ABC_transptr_periplasmic_BD"/>
</dbReference>
<dbReference type="OrthoDB" id="9775594at2"/>
<evidence type="ECO:0000256" key="3">
    <source>
        <dbReference type="ARBA" id="ARBA00022448"/>
    </source>
</evidence>
<evidence type="ECO:0000256" key="2">
    <source>
        <dbReference type="ARBA" id="ARBA00008814"/>
    </source>
</evidence>
<keyword evidence="9" id="KW-1185">Reference proteome</keyword>
<dbReference type="Proteomes" id="UP000308430">
    <property type="component" value="Unassembled WGS sequence"/>
</dbReference>
<comment type="caution">
    <text evidence="8">The sequence shown here is derived from an EMBL/GenBank/DDBJ whole genome shotgun (WGS) entry which is preliminary data.</text>
</comment>
<dbReference type="InterPro" id="IPR051313">
    <property type="entry name" value="Bact_iron-sidero_bind"/>
</dbReference>
<evidence type="ECO:0000259" key="7">
    <source>
        <dbReference type="PROSITE" id="PS50983"/>
    </source>
</evidence>
<protein>
    <submittedName>
        <fullName evidence="8">ABC transporter substrate-binding protein</fullName>
    </submittedName>
</protein>
<comment type="subcellular location">
    <subcellularLocation>
        <location evidence="1">Cell envelope</location>
    </subcellularLocation>
</comment>
<dbReference type="Pfam" id="PF01497">
    <property type="entry name" value="Peripla_BP_2"/>
    <property type="match status" value="1"/>
</dbReference>
<name>A0A4S4APA6_9RHOO</name>
<evidence type="ECO:0000313" key="8">
    <source>
        <dbReference type="EMBL" id="THF61510.1"/>
    </source>
</evidence>
<comment type="similarity">
    <text evidence="2">Belongs to the bacterial solute-binding protein 8 family.</text>
</comment>
<dbReference type="GO" id="GO:1901678">
    <property type="term" value="P:iron coordination entity transport"/>
    <property type="evidence" value="ECO:0007669"/>
    <property type="project" value="UniProtKB-ARBA"/>
</dbReference>
<dbReference type="PANTHER" id="PTHR30532">
    <property type="entry name" value="IRON III DICITRATE-BINDING PERIPLASMIC PROTEIN"/>
    <property type="match status" value="1"/>
</dbReference>
<evidence type="ECO:0000256" key="5">
    <source>
        <dbReference type="ARBA" id="ARBA00022729"/>
    </source>
</evidence>
<keyword evidence="4" id="KW-0410">Iron transport</keyword>
<organism evidence="8 9">
    <name type="scientific">Pseudothauera nasutitermitis</name>
    <dbReference type="NCBI Taxonomy" id="2565930"/>
    <lineage>
        <taxon>Bacteria</taxon>
        <taxon>Pseudomonadati</taxon>
        <taxon>Pseudomonadota</taxon>
        <taxon>Betaproteobacteria</taxon>
        <taxon>Rhodocyclales</taxon>
        <taxon>Zoogloeaceae</taxon>
        <taxon>Pseudothauera</taxon>
    </lineage>
</organism>
<keyword evidence="3" id="KW-0813">Transport</keyword>
<evidence type="ECO:0000256" key="4">
    <source>
        <dbReference type="ARBA" id="ARBA00022496"/>
    </source>
</evidence>
<proteinExistence type="inferred from homology"/>
<keyword evidence="4" id="KW-0408">Iron</keyword>
<evidence type="ECO:0000256" key="6">
    <source>
        <dbReference type="SAM" id="SignalP"/>
    </source>
</evidence>
<feature type="domain" description="Fe/B12 periplasmic-binding" evidence="7">
    <location>
        <begin position="47"/>
        <end position="300"/>
    </location>
</feature>
<dbReference type="EMBL" id="SSOC01000009">
    <property type="protein sequence ID" value="THF61510.1"/>
    <property type="molecule type" value="Genomic_DNA"/>
</dbReference>
<dbReference type="Gene3D" id="3.40.50.1980">
    <property type="entry name" value="Nitrogenase molybdenum iron protein domain"/>
    <property type="match status" value="2"/>
</dbReference>
<reference evidence="8 9" key="1">
    <citation type="submission" date="2019-04" db="EMBL/GenBank/DDBJ databases">
        <title>Azoarcus nasutitermitis sp. nov. isolated from termite nest.</title>
        <authorList>
            <person name="Lin S.-Y."/>
            <person name="Hameed A."/>
            <person name="Hsu Y.-H."/>
            <person name="Young C.-C."/>
        </authorList>
    </citation>
    <scope>NUCLEOTIDE SEQUENCE [LARGE SCALE GENOMIC DNA]</scope>
    <source>
        <strain evidence="8 9">CC-YHH838</strain>
    </source>
</reference>
<dbReference type="PANTHER" id="PTHR30532:SF1">
    <property type="entry name" value="IRON(3+)-HYDROXAMATE-BINDING PROTEIN FHUD"/>
    <property type="match status" value="1"/>
</dbReference>
<dbReference type="PROSITE" id="PS50983">
    <property type="entry name" value="FE_B12_PBP"/>
    <property type="match status" value="1"/>
</dbReference>
<keyword evidence="4" id="KW-0406">Ion transport</keyword>
<sequence length="320" mass="34320">MPPSTSFLAACLALAILTAAPAQAQSYPLTIVDDRGKAVRIDRQPRSVASVSTFGADLLSALGRRVDGLSTLNNKQSAFLGEATHGTVNLGEVHETNLEVLTTLAPDLIIGLRTYTEPFEKKFEEIGAFLAFDLITLDDSLHAVARAATALGEGARGEALNAAFLARLDDYARQAPGGVSVVFLWHWADVPFAFYDHHLTTHLLGRLGAVNLQGASPTPELRSPDSAAIGMEALLALDPDVIISFKGDDGPFVDHPVWPRLKAVNNGRAWRVGDQYVMPHGPIARDMVLRELAHLLYPAHFPAPGDIPAGARASAMHFAR</sequence>
<dbReference type="RefSeq" id="WP_136350172.1">
    <property type="nucleotide sequence ID" value="NZ_SSOC01000009.1"/>
</dbReference>
<evidence type="ECO:0000256" key="1">
    <source>
        <dbReference type="ARBA" id="ARBA00004196"/>
    </source>
</evidence>
<feature type="chain" id="PRO_5020544573" evidence="6">
    <location>
        <begin position="25"/>
        <end position="320"/>
    </location>
</feature>
<keyword evidence="5 6" id="KW-0732">Signal</keyword>
<gene>
    <name evidence="8" type="ORF">E6C76_20750</name>
</gene>
<dbReference type="AlphaFoldDB" id="A0A4S4APA6"/>
<accession>A0A4S4APA6</accession>
<dbReference type="SUPFAM" id="SSF53807">
    <property type="entry name" value="Helical backbone' metal receptor"/>
    <property type="match status" value="1"/>
</dbReference>
<dbReference type="GO" id="GO:0030288">
    <property type="term" value="C:outer membrane-bounded periplasmic space"/>
    <property type="evidence" value="ECO:0007669"/>
    <property type="project" value="TreeGrafter"/>
</dbReference>
<feature type="signal peptide" evidence="6">
    <location>
        <begin position="1"/>
        <end position="24"/>
    </location>
</feature>
<evidence type="ECO:0000313" key="9">
    <source>
        <dbReference type="Proteomes" id="UP000308430"/>
    </source>
</evidence>